<protein>
    <recommendedName>
        <fullName evidence="4">DUF2975 domain-containing protein</fullName>
    </recommendedName>
</protein>
<accession>A0ABS1B6F7</accession>
<keyword evidence="1" id="KW-0472">Membrane</keyword>
<name>A0ABS1B6F7_9MICO</name>
<feature type="transmembrane region" description="Helical" evidence="1">
    <location>
        <begin position="7"/>
        <end position="32"/>
    </location>
</feature>
<keyword evidence="1" id="KW-1133">Transmembrane helix</keyword>
<proteinExistence type="predicted"/>
<organism evidence="2 3">
    <name type="scientific">Brachybacterium halotolerans</name>
    <dbReference type="NCBI Taxonomy" id="2795215"/>
    <lineage>
        <taxon>Bacteria</taxon>
        <taxon>Bacillati</taxon>
        <taxon>Actinomycetota</taxon>
        <taxon>Actinomycetes</taxon>
        <taxon>Micrococcales</taxon>
        <taxon>Dermabacteraceae</taxon>
        <taxon>Brachybacterium</taxon>
    </lineage>
</organism>
<feature type="transmembrane region" description="Helical" evidence="1">
    <location>
        <begin position="108"/>
        <end position="130"/>
    </location>
</feature>
<evidence type="ECO:0000313" key="3">
    <source>
        <dbReference type="Proteomes" id="UP000612352"/>
    </source>
</evidence>
<dbReference type="RefSeq" id="WP_200500871.1">
    <property type="nucleotide sequence ID" value="NZ_JAEDAJ010000001.1"/>
</dbReference>
<gene>
    <name evidence="2" type="ORF">I8D64_02295</name>
</gene>
<feature type="transmembrane region" description="Helical" evidence="1">
    <location>
        <begin position="52"/>
        <end position="79"/>
    </location>
</feature>
<comment type="caution">
    <text evidence="2">The sequence shown here is derived from an EMBL/GenBank/DDBJ whole genome shotgun (WGS) entry which is preliminary data.</text>
</comment>
<keyword evidence="1" id="KW-0812">Transmembrane</keyword>
<sequence>MRTLAPALHVLGLVASAGALLVMLLPTWWISWVSEDPSRITFSQERWVSPSVFGYGNVLAPLAVLATAVALISASFVVVRDAWDLLARSDSSESERSTQEGPSGDEKASVVCAITSVLALLAAISGGVVFGGLVGVAVFAPIASSVAAASALGAVRIVRRCSGHSV</sequence>
<dbReference type="Proteomes" id="UP000612352">
    <property type="component" value="Unassembled WGS sequence"/>
</dbReference>
<evidence type="ECO:0000313" key="2">
    <source>
        <dbReference type="EMBL" id="MBK0330234.1"/>
    </source>
</evidence>
<evidence type="ECO:0008006" key="4">
    <source>
        <dbReference type="Google" id="ProtNLM"/>
    </source>
</evidence>
<keyword evidence="3" id="KW-1185">Reference proteome</keyword>
<dbReference type="EMBL" id="JAEDAJ010000001">
    <property type="protein sequence ID" value="MBK0330234.1"/>
    <property type="molecule type" value="Genomic_DNA"/>
</dbReference>
<evidence type="ECO:0000256" key="1">
    <source>
        <dbReference type="SAM" id="Phobius"/>
    </source>
</evidence>
<feature type="transmembrane region" description="Helical" evidence="1">
    <location>
        <begin position="136"/>
        <end position="158"/>
    </location>
</feature>
<reference evidence="2 3" key="1">
    <citation type="submission" date="2020-12" db="EMBL/GenBank/DDBJ databases">
        <title>Brachybacterium sp. MASK1Z-5, whole genome shotgun sequence.</title>
        <authorList>
            <person name="Tuo L."/>
        </authorList>
    </citation>
    <scope>NUCLEOTIDE SEQUENCE [LARGE SCALE GENOMIC DNA]</scope>
    <source>
        <strain evidence="2 3">MASK1Z-5</strain>
    </source>
</reference>